<evidence type="ECO:0000256" key="1">
    <source>
        <dbReference type="SAM" id="MobiDB-lite"/>
    </source>
</evidence>
<dbReference type="Pfam" id="PF03765">
    <property type="entry name" value="CRAL_TRIO_N"/>
    <property type="match status" value="1"/>
</dbReference>
<accession>A0A316YP95</accession>
<feature type="region of interest" description="Disordered" evidence="1">
    <location>
        <begin position="1"/>
        <end position="30"/>
    </location>
</feature>
<feature type="compositionally biased region" description="Basic and acidic residues" evidence="1">
    <location>
        <begin position="408"/>
        <end position="426"/>
    </location>
</feature>
<dbReference type="InParanoid" id="A0A316YP95"/>
<dbReference type="RefSeq" id="XP_025378170.1">
    <property type="nucleotide sequence ID" value="XM_025521890.1"/>
</dbReference>
<organism evidence="3 4">
    <name type="scientific">Acaromyces ingoldii</name>
    <dbReference type="NCBI Taxonomy" id="215250"/>
    <lineage>
        <taxon>Eukaryota</taxon>
        <taxon>Fungi</taxon>
        <taxon>Dikarya</taxon>
        <taxon>Basidiomycota</taxon>
        <taxon>Ustilaginomycotina</taxon>
        <taxon>Exobasidiomycetes</taxon>
        <taxon>Exobasidiales</taxon>
        <taxon>Cryptobasidiaceae</taxon>
        <taxon>Acaromyces</taxon>
    </lineage>
</organism>
<feature type="compositionally biased region" description="Basic and acidic residues" evidence="1">
    <location>
        <begin position="505"/>
        <end position="537"/>
    </location>
</feature>
<protein>
    <recommendedName>
        <fullName evidence="2">CRAL-TRIO domain-containing protein</fullName>
    </recommendedName>
</protein>
<feature type="compositionally biased region" description="Polar residues" evidence="1">
    <location>
        <begin position="1"/>
        <end position="19"/>
    </location>
</feature>
<dbReference type="Pfam" id="PF02597">
    <property type="entry name" value="ThiS"/>
    <property type="match status" value="1"/>
</dbReference>
<dbReference type="PROSITE" id="PS50191">
    <property type="entry name" value="CRAL_TRIO"/>
    <property type="match status" value="1"/>
</dbReference>
<sequence length="717" mass="78076">MSLQKEPSRTWSRNSGSTTTKRDSTSAARPSMFSKAYNTVSFRGAKVGSGVRNSFIGGGGGGKYDAAVEPKVLHSFSGVFPTPVPGCRPSPPAPLTDEQTAKYEQALKYFTNLADYPVSLRVDDKRREPASEWEKCRMLTRESILRYLRASKWDVAVAQRRLVETVAWRREFGVDSLDADEMAKEAKSGKETVLGYDNSARPLHYMHPHRNDTKESPRQMQYAVWILEAAIDLMPPGVEQLALLINFEHRSRNPTSIANAKLMLDILQNRYVERLGVAMCINVPWVFKMFWNAIQAFIDPVTKSKCKFDEAIKSEVPLEQLADDFGGELDAKYNHDAYWPQLVELCQQRRRAMLARFTKNCNSEIGASEWVIRGGDDETSPFNAKDREALAGLFPGSKPSSPNGEKGANPDEARQQAIDSSEKRTADATSNGIADATSNGNVDDSSNDDTLAVPQTPMESYKTPADSITSNPLDRTFSNVSAHAALAAGVAGGTPLQIAAASRESQAETEGKQGQKKKPSMEQEIKHLRDKMHDSKAWQDITKPFHPRSSGESKRKVSGEEKRRGSKDINRQASLEAGDKPTVSEGTAAGSAAAIGAGTAAAGSMAAVNGINGDHKVPDSDRKPIKVLFFAAAKDAAGARSESVEVPSDSFNLLKLGNALVEKRRETGSKGDADALEGVIRRSKWSVDQAMVDEEDIEKLVLKGGEEVGLIPPVSGG</sequence>
<dbReference type="Gene3D" id="3.10.20.30">
    <property type="match status" value="1"/>
</dbReference>
<dbReference type="GO" id="GO:0008526">
    <property type="term" value="F:phosphatidylinositol transfer activity"/>
    <property type="evidence" value="ECO:0007669"/>
    <property type="project" value="TreeGrafter"/>
</dbReference>
<evidence type="ECO:0000313" key="4">
    <source>
        <dbReference type="Proteomes" id="UP000245768"/>
    </source>
</evidence>
<dbReference type="InterPro" id="IPR003749">
    <property type="entry name" value="ThiS/MoaD-like"/>
</dbReference>
<dbReference type="InterPro" id="IPR036865">
    <property type="entry name" value="CRAL-TRIO_dom_sf"/>
</dbReference>
<dbReference type="CDD" id="cd00170">
    <property type="entry name" value="SEC14"/>
    <property type="match status" value="1"/>
</dbReference>
<dbReference type="OrthoDB" id="75724at2759"/>
<evidence type="ECO:0000313" key="3">
    <source>
        <dbReference type="EMBL" id="PWN90972.1"/>
    </source>
</evidence>
<keyword evidence="4" id="KW-1185">Reference proteome</keyword>
<dbReference type="InterPro" id="IPR011074">
    <property type="entry name" value="CRAL/TRIO_N_dom"/>
</dbReference>
<dbReference type="SMART" id="SM00516">
    <property type="entry name" value="SEC14"/>
    <property type="match status" value="1"/>
</dbReference>
<dbReference type="STRING" id="215250.A0A316YP95"/>
<dbReference type="InterPro" id="IPR036273">
    <property type="entry name" value="CRAL/TRIO_N_dom_sf"/>
</dbReference>
<dbReference type="SUPFAM" id="SSF54285">
    <property type="entry name" value="MoaD/ThiS"/>
    <property type="match status" value="1"/>
</dbReference>
<proteinExistence type="predicted"/>
<dbReference type="Proteomes" id="UP000245768">
    <property type="component" value="Unassembled WGS sequence"/>
</dbReference>
<dbReference type="SUPFAM" id="SSF46938">
    <property type="entry name" value="CRAL/TRIO N-terminal domain"/>
    <property type="match status" value="1"/>
</dbReference>
<dbReference type="InterPro" id="IPR012675">
    <property type="entry name" value="Beta-grasp_dom_sf"/>
</dbReference>
<feature type="region of interest" description="Disordered" evidence="1">
    <location>
        <begin position="497"/>
        <end position="589"/>
    </location>
</feature>
<dbReference type="Pfam" id="PF00650">
    <property type="entry name" value="CRAL_TRIO"/>
    <property type="match status" value="1"/>
</dbReference>
<evidence type="ECO:0000259" key="2">
    <source>
        <dbReference type="PROSITE" id="PS50191"/>
    </source>
</evidence>
<dbReference type="SUPFAM" id="SSF52087">
    <property type="entry name" value="CRAL/TRIO domain"/>
    <property type="match status" value="1"/>
</dbReference>
<feature type="compositionally biased region" description="Basic and acidic residues" evidence="1">
    <location>
        <begin position="549"/>
        <end position="570"/>
    </location>
</feature>
<dbReference type="GeneID" id="37043806"/>
<dbReference type="PANTHER" id="PTHR45824:SF29">
    <property type="entry name" value="GH16843P"/>
    <property type="match status" value="1"/>
</dbReference>
<dbReference type="EMBL" id="KZ819636">
    <property type="protein sequence ID" value="PWN90972.1"/>
    <property type="molecule type" value="Genomic_DNA"/>
</dbReference>
<dbReference type="AlphaFoldDB" id="A0A316YP95"/>
<gene>
    <name evidence="3" type="ORF">FA10DRAFT_267395</name>
</gene>
<dbReference type="Gene3D" id="3.40.525.10">
    <property type="entry name" value="CRAL-TRIO lipid binding domain"/>
    <property type="match status" value="1"/>
</dbReference>
<feature type="domain" description="CRAL-TRIO" evidence="2">
    <location>
        <begin position="181"/>
        <end position="333"/>
    </location>
</feature>
<dbReference type="InterPro" id="IPR001251">
    <property type="entry name" value="CRAL-TRIO_dom"/>
</dbReference>
<dbReference type="PANTHER" id="PTHR45824">
    <property type="entry name" value="GH16843P"/>
    <property type="match status" value="1"/>
</dbReference>
<name>A0A316YP95_9BASI</name>
<feature type="region of interest" description="Disordered" evidence="1">
    <location>
        <begin position="392"/>
        <end position="474"/>
    </location>
</feature>
<dbReference type="InterPro" id="IPR052578">
    <property type="entry name" value="PI_Transfer_CRAL-TRIO"/>
</dbReference>
<dbReference type="InterPro" id="IPR016155">
    <property type="entry name" value="Mopterin_synth/thiamin_S_b"/>
</dbReference>
<reference evidence="3 4" key="1">
    <citation type="journal article" date="2018" name="Mol. Biol. Evol.">
        <title>Broad Genomic Sampling Reveals a Smut Pathogenic Ancestry of the Fungal Clade Ustilaginomycotina.</title>
        <authorList>
            <person name="Kijpornyongpan T."/>
            <person name="Mondo S.J."/>
            <person name="Barry K."/>
            <person name="Sandor L."/>
            <person name="Lee J."/>
            <person name="Lipzen A."/>
            <person name="Pangilinan J."/>
            <person name="LaButti K."/>
            <person name="Hainaut M."/>
            <person name="Henrissat B."/>
            <person name="Grigoriev I.V."/>
            <person name="Spatafora J.W."/>
            <person name="Aime M.C."/>
        </authorList>
    </citation>
    <scope>NUCLEOTIDE SEQUENCE [LARGE SCALE GENOMIC DNA]</scope>
    <source>
        <strain evidence="3 4">MCA 4198</strain>
    </source>
</reference>
<dbReference type="SMART" id="SM01100">
    <property type="entry name" value="CRAL_TRIO_N"/>
    <property type="match status" value="1"/>
</dbReference>